<dbReference type="InterPro" id="IPR006212">
    <property type="entry name" value="Furin_repeat"/>
</dbReference>
<keyword evidence="2" id="KW-0677">Repeat</keyword>
<keyword evidence="4" id="KW-0472">Membrane</keyword>
<evidence type="ECO:0000256" key="2">
    <source>
        <dbReference type="ARBA" id="ARBA00022737"/>
    </source>
</evidence>
<sequence>MIKKFFYFKCFRVLVEALYIQNFVTTQITNNEGWKIQSPYGGATAQITNCAGNIIFGGYEVFGCFSATRTEIMKYFILPPHYNLRIDIRLWKFNIIQYQELMIGLQPKILIQLQIQDQRVGIIQQIQDQIYVVVLEQSKILQYLSVIGNIHQIQLLSDFHQINFWGITDFKLTIFECYSGCQFCLDSTVDCIKWILWESYFDLQNLNNGYEGWIKNSFPVFQSIINNNFQIKMLGIYSGESAINNFILPDHRAFIIQFRVEYLSTLPQTFRIYLNNQYQLEFISNSRKYVDYRSDIINDSRNQIKLEIRSINGKISIREFQIILLGPINLISCIDSNLEPFDGCFAKQESCQQGCIFCVKGECLMCDTQWIYNELNNSCEPLCGDKYIIANEQCDDGNDSPFDGCHQCQFSCPLNCQNCIFGECQVCITGYYYSNGICNQIYQILSEEIELINNNNLKGNQISSAYYGNINLKQIDTYYYERSIFVNELEIFQFQCKPFCQVCIQGKCMKCLDNYLLLKNQCISRITKGVLIIQDGIHMGINEIGCYNCYGSCQIQCLQCLNSYCILCMDGWQLFNGYCVQVCGDNQVAIISEEQCDSNLEDCLNCNIKNVNQLVKKSVKYVIKIYVQMIIQIKTLILMKFIIQFVVMALNNNKSSVTMEIISNLMDALIVNIHVLLIVQIVLMVFVLNANKNSNQQIINAMNNTVATVLNIKMNNVMMAILLMLMAVLLVVKQKLIINVMKIIMDNLNVNITNLLI</sequence>
<keyword evidence="1 5" id="KW-0732">Signal</keyword>
<dbReference type="InterPro" id="IPR011936">
    <property type="entry name" value="Myxo_disulph_rpt"/>
</dbReference>
<proteinExistence type="predicted"/>
<accession>A0A8S1PXE4</accession>
<evidence type="ECO:0000313" key="6">
    <source>
        <dbReference type="EMBL" id="CAD8107826.1"/>
    </source>
</evidence>
<protein>
    <submittedName>
        <fullName evidence="6">Uncharacterized protein</fullName>
    </submittedName>
</protein>
<evidence type="ECO:0000256" key="1">
    <source>
        <dbReference type="ARBA" id="ARBA00022729"/>
    </source>
</evidence>
<evidence type="ECO:0000313" key="7">
    <source>
        <dbReference type="Proteomes" id="UP000692954"/>
    </source>
</evidence>
<reference evidence="6" key="1">
    <citation type="submission" date="2021-01" db="EMBL/GenBank/DDBJ databases">
        <authorList>
            <consortium name="Genoscope - CEA"/>
            <person name="William W."/>
        </authorList>
    </citation>
    <scope>NUCLEOTIDE SEQUENCE</scope>
</reference>
<feature type="transmembrane region" description="Helical" evidence="4">
    <location>
        <begin position="710"/>
        <end position="732"/>
    </location>
</feature>
<dbReference type="OrthoDB" id="10398839at2759"/>
<gene>
    <name evidence="6" type="ORF">PSON_ATCC_30995.1.T0890223</name>
</gene>
<dbReference type="PANTHER" id="PTHR39767:SF2">
    <property type="entry name" value="CHROMOSOME UNDETERMINED SCAFFOLD_1, WHOLE GENOME SHOTGUN SEQUENCE"/>
    <property type="match status" value="1"/>
</dbReference>
<feature type="transmembrane region" description="Helical" evidence="4">
    <location>
        <begin position="668"/>
        <end position="690"/>
    </location>
</feature>
<name>A0A8S1PXE4_9CILI</name>
<organism evidence="6 7">
    <name type="scientific">Paramecium sonneborni</name>
    <dbReference type="NCBI Taxonomy" id="65129"/>
    <lineage>
        <taxon>Eukaryota</taxon>
        <taxon>Sar</taxon>
        <taxon>Alveolata</taxon>
        <taxon>Ciliophora</taxon>
        <taxon>Intramacronucleata</taxon>
        <taxon>Oligohymenophorea</taxon>
        <taxon>Peniculida</taxon>
        <taxon>Parameciidae</taxon>
        <taxon>Paramecium</taxon>
    </lineage>
</organism>
<feature type="signal peptide" evidence="5">
    <location>
        <begin position="1"/>
        <end position="17"/>
    </location>
</feature>
<keyword evidence="3" id="KW-1015">Disulfide bond</keyword>
<comment type="caution">
    <text evidence="6">The sequence shown here is derived from an EMBL/GenBank/DDBJ whole genome shotgun (WGS) entry which is preliminary data.</text>
</comment>
<keyword evidence="4" id="KW-0812">Transmembrane</keyword>
<keyword evidence="7" id="KW-1185">Reference proteome</keyword>
<dbReference type="CDD" id="cd00064">
    <property type="entry name" value="FU"/>
    <property type="match status" value="1"/>
</dbReference>
<evidence type="ECO:0000256" key="4">
    <source>
        <dbReference type="SAM" id="Phobius"/>
    </source>
</evidence>
<feature type="transmembrane region" description="Helical" evidence="4">
    <location>
        <begin position="625"/>
        <end position="647"/>
    </location>
</feature>
<dbReference type="EMBL" id="CAJJDN010000089">
    <property type="protein sequence ID" value="CAD8107826.1"/>
    <property type="molecule type" value="Genomic_DNA"/>
</dbReference>
<evidence type="ECO:0000256" key="3">
    <source>
        <dbReference type="ARBA" id="ARBA00023157"/>
    </source>
</evidence>
<dbReference type="PANTHER" id="PTHR39767">
    <property type="entry name" value="CALCIUM/CALMODULIN-BINDING MEMBRANE PROTEIN PCM4-RELATED"/>
    <property type="match status" value="1"/>
</dbReference>
<keyword evidence="4" id="KW-1133">Transmembrane helix</keyword>
<dbReference type="Proteomes" id="UP000692954">
    <property type="component" value="Unassembled WGS sequence"/>
</dbReference>
<dbReference type="AlphaFoldDB" id="A0A8S1PXE4"/>
<feature type="chain" id="PRO_5035806625" evidence="5">
    <location>
        <begin position="18"/>
        <end position="757"/>
    </location>
</feature>
<dbReference type="Pfam" id="PF13948">
    <property type="entry name" value="DUF4215"/>
    <property type="match status" value="2"/>
</dbReference>
<evidence type="ECO:0000256" key="5">
    <source>
        <dbReference type="SAM" id="SignalP"/>
    </source>
</evidence>
<dbReference type="NCBIfam" id="TIGR02232">
    <property type="entry name" value="myxo_disulf_rpt"/>
    <property type="match status" value="1"/>
</dbReference>